<gene>
    <name evidence="1" type="ORF">B0H17DRAFT_1095936</name>
</gene>
<sequence>MASFTRLRHIGLLERWHITLHSLGMESSVVASAQYTAQDSATLTEEVLFPALRALIETHAALGLRLEGDESTADVCLVRLPSIDLSRLVEFSGESDLRVVIEGELALGFETQGDLPLWRVKVLPGNVVVFAVHHAIGDGMSAMAFHRNLFRALQEGHHKSASSSVLVPSTPLLPPVEVATNVRPSLDSIWKAVHSLAPVTFTKSRSAWSGNPVPATPNLKAHVRLLTLSAPDVAAFTAACRAHGATLTSTVHALAISTISRLLADDPAKYSHISTAVALSMHGVAGVGDDVFCDYPSSYTAFYPATTGFSWAGAARLARKLSAQKIKGRERVGMLRLLFGQFVPYIRGHLRKKRETGLMLSNLGRFQTPAVEGKWNIGATFFAQFDGIIGAAFSINIAGDPAGGVNISFVWGEAGIDGAFVEVFVPLFQEAIHGIITE</sequence>
<dbReference type="PANTHER" id="PTHR28037">
    <property type="entry name" value="ALCOHOL O-ACETYLTRANSFERASE 1-RELATED"/>
    <property type="match status" value="1"/>
</dbReference>
<reference evidence="1" key="1">
    <citation type="submission" date="2023-03" db="EMBL/GenBank/DDBJ databases">
        <title>Massive genome expansion in bonnet fungi (Mycena s.s.) driven by repeated elements and novel gene families across ecological guilds.</title>
        <authorList>
            <consortium name="Lawrence Berkeley National Laboratory"/>
            <person name="Harder C.B."/>
            <person name="Miyauchi S."/>
            <person name="Viragh M."/>
            <person name="Kuo A."/>
            <person name="Thoen E."/>
            <person name="Andreopoulos B."/>
            <person name="Lu D."/>
            <person name="Skrede I."/>
            <person name="Drula E."/>
            <person name="Henrissat B."/>
            <person name="Morin E."/>
            <person name="Kohler A."/>
            <person name="Barry K."/>
            <person name="LaButti K."/>
            <person name="Morin E."/>
            <person name="Salamov A."/>
            <person name="Lipzen A."/>
            <person name="Mereny Z."/>
            <person name="Hegedus B."/>
            <person name="Baldrian P."/>
            <person name="Stursova M."/>
            <person name="Weitz H."/>
            <person name="Taylor A."/>
            <person name="Grigoriev I.V."/>
            <person name="Nagy L.G."/>
            <person name="Martin F."/>
            <person name="Kauserud H."/>
        </authorList>
    </citation>
    <scope>NUCLEOTIDE SEQUENCE</scope>
    <source>
        <strain evidence="1">CBHHK067</strain>
    </source>
</reference>
<dbReference type="GO" id="GO:0008080">
    <property type="term" value="F:N-acetyltransferase activity"/>
    <property type="evidence" value="ECO:0007669"/>
    <property type="project" value="TreeGrafter"/>
</dbReference>
<proteinExistence type="predicted"/>
<dbReference type="Gene3D" id="3.30.559.30">
    <property type="entry name" value="Nonribosomal peptide synthetase, condensation domain"/>
    <property type="match status" value="1"/>
</dbReference>
<protein>
    <submittedName>
        <fullName evidence="1">Alcohol acetyltransferase-domain-containing protein</fullName>
    </submittedName>
</protein>
<dbReference type="InterPro" id="IPR010828">
    <property type="entry name" value="Atf2/Sli1-like"/>
</dbReference>
<dbReference type="Pfam" id="PF07247">
    <property type="entry name" value="AATase"/>
    <property type="match status" value="2"/>
</dbReference>
<dbReference type="InterPro" id="IPR023213">
    <property type="entry name" value="CAT-like_dom_sf"/>
</dbReference>
<dbReference type="Proteomes" id="UP001221757">
    <property type="component" value="Unassembled WGS sequence"/>
</dbReference>
<keyword evidence="2" id="KW-1185">Reference proteome</keyword>
<comment type="caution">
    <text evidence="1">The sequence shown here is derived from an EMBL/GenBank/DDBJ whole genome shotgun (WGS) entry which is preliminary data.</text>
</comment>
<accession>A0AAD7G5X0</accession>
<dbReference type="AlphaFoldDB" id="A0AAD7G5X0"/>
<dbReference type="EMBL" id="JARKIE010000266">
    <property type="protein sequence ID" value="KAJ7659909.1"/>
    <property type="molecule type" value="Genomic_DNA"/>
</dbReference>
<dbReference type="SUPFAM" id="SSF52777">
    <property type="entry name" value="CoA-dependent acyltransferases"/>
    <property type="match status" value="2"/>
</dbReference>
<evidence type="ECO:0000313" key="1">
    <source>
        <dbReference type="EMBL" id="KAJ7659909.1"/>
    </source>
</evidence>
<dbReference type="PANTHER" id="PTHR28037:SF1">
    <property type="entry name" value="ALCOHOL O-ACETYLTRANSFERASE 1-RELATED"/>
    <property type="match status" value="1"/>
</dbReference>
<organism evidence="1 2">
    <name type="scientific">Mycena rosella</name>
    <name type="common">Pink bonnet</name>
    <name type="synonym">Agaricus rosellus</name>
    <dbReference type="NCBI Taxonomy" id="1033263"/>
    <lineage>
        <taxon>Eukaryota</taxon>
        <taxon>Fungi</taxon>
        <taxon>Dikarya</taxon>
        <taxon>Basidiomycota</taxon>
        <taxon>Agaricomycotina</taxon>
        <taxon>Agaricomycetes</taxon>
        <taxon>Agaricomycetidae</taxon>
        <taxon>Agaricales</taxon>
        <taxon>Marasmiineae</taxon>
        <taxon>Mycenaceae</taxon>
        <taxon>Mycena</taxon>
    </lineage>
</organism>
<evidence type="ECO:0000313" key="2">
    <source>
        <dbReference type="Proteomes" id="UP001221757"/>
    </source>
</evidence>
<dbReference type="InterPro" id="IPR052058">
    <property type="entry name" value="Alcohol_O-acetyltransferase"/>
</dbReference>
<dbReference type="Gene3D" id="3.30.559.10">
    <property type="entry name" value="Chloramphenicol acetyltransferase-like domain"/>
    <property type="match status" value="1"/>
</dbReference>
<name>A0AAD7G5X0_MYCRO</name>